<evidence type="ECO:0000256" key="9">
    <source>
        <dbReference type="ARBA" id="ARBA00023315"/>
    </source>
</evidence>
<evidence type="ECO:0000256" key="1">
    <source>
        <dbReference type="ARBA" id="ARBA00004123"/>
    </source>
</evidence>
<keyword evidence="9" id="KW-0012">Acyltransferase</keyword>
<dbReference type="PANTHER" id="PTHR20531:SF1">
    <property type="entry name" value="N-ALPHA-ACETYLTRANSFERASE 40"/>
    <property type="match status" value="1"/>
</dbReference>
<evidence type="ECO:0000256" key="10">
    <source>
        <dbReference type="ARBA" id="ARBA00047821"/>
    </source>
</evidence>
<comment type="subcellular location">
    <subcellularLocation>
        <location evidence="2">Cytoplasm</location>
    </subcellularLocation>
    <subcellularLocation>
        <location evidence="1">Nucleus</location>
    </subcellularLocation>
</comment>
<evidence type="ECO:0000313" key="15">
    <source>
        <dbReference type="Proteomes" id="UP000076154"/>
    </source>
</evidence>
<accession>A0A369KAC2</accession>
<reference evidence="14" key="1">
    <citation type="submission" date="2018-04" db="EMBL/GenBank/DDBJ databases">
        <title>Whole genome sequencing of Hypsizygus marmoreus.</title>
        <authorList>
            <person name="Choi I.-G."/>
            <person name="Min B."/>
            <person name="Kim J.-G."/>
            <person name="Kim S."/>
            <person name="Oh Y.-L."/>
            <person name="Kong W.-S."/>
            <person name="Park H."/>
            <person name="Jeong J."/>
            <person name="Song E.-S."/>
        </authorList>
    </citation>
    <scope>NUCLEOTIDE SEQUENCE [LARGE SCALE GENOMIC DNA]</scope>
    <source>
        <strain evidence="14">51987-8</strain>
    </source>
</reference>
<comment type="catalytic activity">
    <reaction evidence="11">
        <text>N-terminal L-seryl-[histone H4] + acetyl-CoA = N-terminal N(alpha)-acetyl-L-seryl-[histone H4] + CoA + H(+)</text>
        <dbReference type="Rhea" id="RHEA:50596"/>
        <dbReference type="Rhea" id="RHEA-COMP:12740"/>
        <dbReference type="Rhea" id="RHEA-COMP:12743"/>
        <dbReference type="ChEBI" id="CHEBI:15378"/>
        <dbReference type="ChEBI" id="CHEBI:57287"/>
        <dbReference type="ChEBI" id="CHEBI:57288"/>
        <dbReference type="ChEBI" id="CHEBI:64738"/>
        <dbReference type="ChEBI" id="CHEBI:83690"/>
        <dbReference type="EC" id="2.3.1.257"/>
    </reaction>
</comment>
<dbReference type="InParanoid" id="A0A369KAC2"/>
<evidence type="ECO:0000259" key="13">
    <source>
        <dbReference type="PROSITE" id="PS51186"/>
    </source>
</evidence>
<dbReference type="GO" id="GO:0043998">
    <property type="term" value="F:histone H2A acetyltransferase activity"/>
    <property type="evidence" value="ECO:0007669"/>
    <property type="project" value="InterPro"/>
</dbReference>
<dbReference type="Proteomes" id="UP000076154">
    <property type="component" value="Unassembled WGS sequence"/>
</dbReference>
<comment type="caution">
    <text evidence="14">The sequence shown here is derived from an EMBL/GenBank/DDBJ whole genome shotgun (WGS) entry which is preliminary data.</text>
</comment>
<sequence>MSSSLVRKANKAPSAQLLLSLGSTIPNAYTFKVARAKELSDHERDSIWAIFNENMRDLYSRSSFGWNPASKLAELFDPLSRFILVHEEAGMVAFTMFRFEYEDGENILYCYDLQISRTCQRTGLGKALMQSLEQIGTGWRMGKIVLTVFKGNRSARDFYSASGFEVDESSPGYTEDGEDPVEEEEVDYEILSKPLQVEQLL</sequence>
<keyword evidence="6" id="KW-0963">Cytoplasm</keyword>
<feature type="region of interest" description="Disordered" evidence="12">
    <location>
        <begin position="165"/>
        <end position="185"/>
    </location>
</feature>
<dbReference type="InterPro" id="IPR000182">
    <property type="entry name" value="GNAT_dom"/>
</dbReference>
<dbReference type="PROSITE" id="PS51186">
    <property type="entry name" value="GNAT"/>
    <property type="match status" value="1"/>
</dbReference>
<dbReference type="GO" id="GO:0005737">
    <property type="term" value="C:cytoplasm"/>
    <property type="evidence" value="ECO:0007669"/>
    <property type="project" value="UniProtKB-SubCell"/>
</dbReference>
<evidence type="ECO:0000256" key="5">
    <source>
        <dbReference type="ARBA" id="ARBA00015043"/>
    </source>
</evidence>
<dbReference type="Gene3D" id="3.40.630.30">
    <property type="match status" value="1"/>
</dbReference>
<dbReference type="InterPro" id="IPR039949">
    <property type="entry name" value="NAA40"/>
</dbReference>
<dbReference type="STRING" id="39966.A0A369KAC2"/>
<evidence type="ECO:0000256" key="12">
    <source>
        <dbReference type="SAM" id="MobiDB-lite"/>
    </source>
</evidence>
<feature type="domain" description="N-acetyltransferase" evidence="13">
    <location>
        <begin position="34"/>
        <end position="187"/>
    </location>
</feature>
<dbReference type="CDD" id="cd04301">
    <property type="entry name" value="NAT_SF"/>
    <property type="match status" value="1"/>
</dbReference>
<comment type="catalytic activity">
    <reaction evidence="10">
        <text>N-terminal L-seryl-[histone H2A] + acetyl-CoA = N-terminal N(alpha)-acetyl-L-seryl-[histone H2A] + CoA + H(+)</text>
        <dbReference type="Rhea" id="RHEA:50600"/>
        <dbReference type="Rhea" id="RHEA-COMP:12742"/>
        <dbReference type="Rhea" id="RHEA-COMP:12744"/>
        <dbReference type="ChEBI" id="CHEBI:15378"/>
        <dbReference type="ChEBI" id="CHEBI:57287"/>
        <dbReference type="ChEBI" id="CHEBI:57288"/>
        <dbReference type="ChEBI" id="CHEBI:64738"/>
        <dbReference type="ChEBI" id="CHEBI:83690"/>
        <dbReference type="EC" id="2.3.1.257"/>
    </reaction>
</comment>
<name>A0A369KAC2_HYPMA</name>
<keyword evidence="15" id="KW-1185">Reference proteome</keyword>
<dbReference type="AlphaFoldDB" id="A0A369KAC2"/>
<dbReference type="PANTHER" id="PTHR20531">
    <property type="entry name" value="N-ALPHA-ACETYLTRANSFERASE 40"/>
    <property type="match status" value="1"/>
</dbReference>
<comment type="similarity">
    <text evidence="3">Belongs to the acetyltransferase family. NAA40 subfamily.</text>
</comment>
<dbReference type="GO" id="GO:0005634">
    <property type="term" value="C:nucleus"/>
    <property type="evidence" value="ECO:0007669"/>
    <property type="project" value="UniProtKB-SubCell"/>
</dbReference>
<dbReference type="InterPro" id="IPR016181">
    <property type="entry name" value="Acyl_CoA_acyltransferase"/>
</dbReference>
<evidence type="ECO:0000256" key="3">
    <source>
        <dbReference type="ARBA" id="ARBA00008870"/>
    </source>
</evidence>
<evidence type="ECO:0000256" key="6">
    <source>
        <dbReference type="ARBA" id="ARBA00022490"/>
    </source>
</evidence>
<evidence type="ECO:0000256" key="7">
    <source>
        <dbReference type="ARBA" id="ARBA00022679"/>
    </source>
</evidence>
<keyword evidence="8" id="KW-0539">Nucleus</keyword>
<dbReference type="FunCoup" id="A0A369KAC2">
    <property type="interactions" value="658"/>
</dbReference>
<dbReference type="Pfam" id="PF00583">
    <property type="entry name" value="Acetyltransf_1"/>
    <property type="match status" value="1"/>
</dbReference>
<dbReference type="EMBL" id="LUEZ02000010">
    <property type="protein sequence ID" value="RDB28763.1"/>
    <property type="molecule type" value="Genomic_DNA"/>
</dbReference>
<dbReference type="SUPFAM" id="SSF55729">
    <property type="entry name" value="Acyl-CoA N-acyltransferases (Nat)"/>
    <property type="match status" value="1"/>
</dbReference>
<gene>
    <name evidence="14" type="primary">naa40</name>
    <name evidence="14" type="ORF">Hypma_015452</name>
</gene>
<dbReference type="GO" id="GO:1990189">
    <property type="term" value="F:protein N-terminal-serine acetyltransferase activity"/>
    <property type="evidence" value="ECO:0007669"/>
    <property type="project" value="UniProtKB-EC"/>
</dbReference>
<evidence type="ECO:0000256" key="8">
    <source>
        <dbReference type="ARBA" id="ARBA00023242"/>
    </source>
</evidence>
<evidence type="ECO:0000313" key="14">
    <source>
        <dbReference type="EMBL" id="RDB28763.1"/>
    </source>
</evidence>
<evidence type="ECO:0000256" key="2">
    <source>
        <dbReference type="ARBA" id="ARBA00004496"/>
    </source>
</evidence>
<dbReference type="GO" id="GO:0010485">
    <property type="term" value="F:histone H4 acetyltransferase activity"/>
    <property type="evidence" value="ECO:0007669"/>
    <property type="project" value="InterPro"/>
</dbReference>
<evidence type="ECO:0000256" key="11">
    <source>
        <dbReference type="ARBA" id="ARBA00049524"/>
    </source>
</evidence>
<feature type="compositionally biased region" description="Acidic residues" evidence="12">
    <location>
        <begin position="175"/>
        <end position="185"/>
    </location>
</feature>
<dbReference type="OrthoDB" id="424551at2759"/>
<keyword evidence="7" id="KW-0808">Transferase</keyword>
<protein>
    <recommendedName>
        <fullName evidence="5">N-alpha-acetyltransferase 40</fullName>
        <ecNumber evidence="4">2.3.1.257</ecNumber>
    </recommendedName>
</protein>
<evidence type="ECO:0000256" key="4">
    <source>
        <dbReference type="ARBA" id="ARBA00012950"/>
    </source>
</evidence>
<organism evidence="14 15">
    <name type="scientific">Hypsizygus marmoreus</name>
    <name type="common">White beech mushroom</name>
    <name type="synonym">Agaricus marmoreus</name>
    <dbReference type="NCBI Taxonomy" id="39966"/>
    <lineage>
        <taxon>Eukaryota</taxon>
        <taxon>Fungi</taxon>
        <taxon>Dikarya</taxon>
        <taxon>Basidiomycota</taxon>
        <taxon>Agaricomycotina</taxon>
        <taxon>Agaricomycetes</taxon>
        <taxon>Agaricomycetidae</taxon>
        <taxon>Agaricales</taxon>
        <taxon>Tricholomatineae</taxon>
        <taxon>Lyophyllaceae</taxon>
        <taxon>Hypsizygus</taxon>
    </lineage>
</organism>
<dbReference type="EC" id="2.3.1.257" evidence="4"/>
<proteinExistence type="inferred from homology"/>